<keyword evidence="5 7" id="KW-0573">Peptidoglycan synthesis</keyword>
<reference evidence="10 11" key="1">
    <citation type="journal article" date="2018" name="Nat. Biotechnol.">
        <title>A standardized bacterial taxonomy based on genome phylogeny substantially revises the tree of life.</title>
        <authorList>
            <person name="Parks D.H."/>
            <person name="Chuvochina M."/>
            <person name="Waite D.W."/>
            <person name="Rinke C."/>
            <person name="Skarshewski A."/>
            <person name="Chaumeil P.A."/>
            <person name="Hugenholtz P."/>
        </authorList>
    </citation>
    <scope>NUCLEOTIDE SEQUENCE [LARGE SCALE GENOMIC DNA]</scope>
    <source>
        <strain evidence="10">UBA10707</strain>
    </source>
</reference>
<keyword evidence="8" id="KW-0732">Signal</keyword>
<gene>
    <name evidence="10" type="ORF">DD666_07010</name>
</gene>
<dbReference type="Pfam" id="PF20142">
    <property type="entry name" value="Scaffold"/>
    <property type="match status" value="1"/>
</dbReference>
<sequence length="543" mass="60265">MTFSTMLSAVSFSLMLATTAHAQAPQSDAAAPFTVPDSGIAIPPDFAHATFDAPAVSWIEDGRPIEQAKDALELLATADKHGLDPRWFHIAQLQSQRERVSYAASAEETAQFDRDLTKQMRTYVKFLKNGRISPSLIKNRYSKPMFSDADADLFLATAISNGNLKASVKALTDSIPMYNSLMQALAVFRQLQQKPSMNQALPAVPGGKLTEGQPYPGMPALIERLVLLGDLPQGTPARPIYDATVMAGVKSFQQRHGLEPDGVIGKGTLEQLNTRPIDRIRQIQISMERLRWTPLIEGERRIVVNVPEFVLRAYHIRNQKAENLIEMKVIVGKSFNTSTPLFDGAVSKIEFSPYWNVPISISRKELIPRLRKNPSYMQSQGFEFVTQSGVSQTVSAANLNAVLNGQARIRQRPGPKNSLGDIKFIFPNNEAIYLHHTPSTQLFDRTRRDLSHGCIRVEEPVKLAQFVLEKQPKWTASAIEKAMAAKKSKTINVLEPVPVVLGYSTVVVKNNKIHFFPDIYGQDKILDNAIKKMAASRNIPPAS</sequence>
<dbReference type="InterPro" id="IPR038063">
    <property type="entry name" value="Transpep_catalytic_dom"/>
</dbReference>
<dbReference type="GO" id="GO:0004180">
    <property type="term" value="F:carboxypeptidase activity"/>
    <property type="evidence" value="ECO:0007669"/>
    <property type="project" value="UniProtKB-ARBA"/>
</dbReference>
<dbReference type="InterPro" id="IPR036366">
    <property type="entry name" value="PGBDSf"/>
</dbReference>
<organism evidence="10 11">
    <name type="scientific">Advenella kashmirensis</name>
    <dbReference type="NCBI Taxonomy" id="310575"/>
    <lineage>
        <taxon>Bacteria</taxon>
        <taxon>Pseudomonadati</taxon>
        <taxon>Pseudomonadota</taxon>
        <taxon>Betaproteobacteria</taxon>
        <taxon>Burkholderiales</taxon>
        <taxon>Alcaligenaceae</taxon>
    </lineage>
</organism>
<name>A0A356LEE0_9BURK</name>
<protein>
    <submittedName>
        <fullName evidence="10">Murein L,D-transpeptidase</fullName>
    </submittedName>
</protein>
<evidence type="ECO:0000256" key="6">
    <source>
        <dbReference type="ARBA" id="ARBA00023316"/>
    </source>
</evidence>
<dbReference type="InterPro" id="IPR052905">
    <property type="entry name" value="LD-transpeptidase_YkuD-like"/>
</dbReference>
<dbReference type="GO" id="GO:0009252">
    <property type="term" value="P:peptidoglycan biosynthetic process"/>
    <property type="evidence" value="ECO:0007669"/>
    <property type="project" value="UniProtKB-UniPathway"/>
</dbReference>
<evidence type="ECO:0000313" key="11">
    <source>
        <dbReference type="Proteomes" id="UP000264036"/>
    </source>
</evidence>
<feature type="signal peptide" evidence="8">
    <location>
        <begin position="1"/>
        <end position="22"/>
    </location>
</feature>
<evidence type="ECO:0000313" key="10">
    <source>
        <dbReference type="EMBL" id="HBP29148.1"/>
    </source>
</evidence>
<dbReference type="Pfam" id="PF01471">
    <property type="entry name" value="PG_binding_1"/>
    <property type="match status" value="1"/>
</dbReference>
<feature type="chain" id="PRO_5017032062" evidence="8">
    <location>
        <begin position="23"/>
        <end position="543"/>
    </location>
</feature>
<dbReference type="SUPFAM" id="SSF47090">
    <property type="entry name" value="PGBD-like"/>
    <property type="match status" value="1"/>
</dbReference>
<dbReference type="UniPathway" id="UPA00219"/>
<dbReference type="Gene3D" id="1.10.101.10">
    <property type="entry name" value="PGBD-like superfamily/PGBD"/>
    <property type="match status" value="1"/>
</dbReference>
<comment type="pathway">
    <text evidence="1 7">Cell wall biogenesis; peptidoglycan biosynthesis.</text>
</comment>
<dbReference type="EMBL" id="DOEK01000016">
    <property type="protein sequence ID" value="HBP29148.1"/>
    <property type="molecule type" value="Genomic_DNA"/>
</dbReference>
<evidence type="ECO:0000256" key="2">
    <source>
        <dbReference type="ARBA" id="ARBA00005992"/>
    </source>
</evidence>
<dbReference type="Pfam" id="PF03734">
    <property type="entry name" value="YkuD"/>
    <property type="match status" value="1"/>
</dbReference>
<dbReference type="InterPro" id="IPR005490">
    <property type="entry name" value="LD_TPept_cat_dom"/>
</dbReference>
<comment type="similarity">
    <text evidence="2">Belongs to the YkuD family.</text>
</comment>
<dbReference type="Gene3D" id="2.40.440.10">
    <property type="entry name" value="L,D-transpeptidase catalytic domain-like"/>
    <property type="match status" value="1"/>
</dbReference>
<dbReference type="CDD" id="cd16913">
    <property type="entry name" value="YkuD_like"/>
    <property type="match status" value="1"/>
</dbReference>
<evidence type="ECO:0000256" key="7">
    <source>
        <dbReference type="PROSITE-ProRule" id="PRU01373"/>
    </source>
</evidence>
<feature type="active site" description="Nucleophile" evidence="7">
    <location>
        <position position="454"/>
    </location>
</feature>
<dbReference type="GO" id="GO:0008360">
    <property type="term" value="P:regulation of cell shape"/>
    <property type="evidence" value="ECO:0007669"/>
    <property type="project" value="UniProtKB-UniRule"/>
</dbReference>
<evidence type="ECO:0000256" key="8">
    <source>
        <dbReference type="SAM" id="SignalP"/>
    </source>
</evidence>
<dbReference type="InterPro" id="IPR002477">
    <property type="entry name" value="Peptidoglycan-bd-like"/>
</dbReference>
<dbReference type="PANTHER" id="PTHR41533:SF2">
    <property type="entry name" value="BLR7131 PROTEIN"/>
    <property type="match status" value="1"/>
</dbReference>
<dbReference type="Proteomes" id="UP000264036">
    <property type="component" value="Unassembled WGS sequence"/>
</dbReference>
<feature type="active site" description="Proton donor/acceptor" evidence="7">
    <location>
        <position position="435"/>
    </location>
</feature>
<evidence type="ECO:0000256" key="1">
    <source>
        <dbReference type="ARBA" id="ARBA00004752"/>
    </source>
</evidence>
<dbReference type="InterPro" id="IPR045380">
    <property type="entry name" value="LD_TPept_scaffold_dom"/>
</dbReference>
<accession>A0A356LEE0</accession>
<dbReference type="PROSITE" id="PS52029">
    <property type="entry name" value="LD_TPASE"/>
    <property type="match status" value="1"/>
</dbReference>
<dbReference type="PANTHER" id="PTHR41533">
    <property type="entry name" value="L,D-TRANSPEPTIDASE HI_1667-RELATED"/>
    <property type="match status" value="1"/>
</dbReference>
<keyword evidence="3" id="KW-0808">Transferase</keyword>
<dbReference type="AlphaFoldDB" id="A0A356LEE0"/>
<evidence type="ECO:0000256" key="5">
    <source>
        <dbReference type="ARBA" id="ARBA00022984"/>
    </source>
</evidence>
<evidence type="ECO:0000259" key="9">
    <source>
        <dbReference type="PROSITE" id="PS52029"/>
    </source>
</evidence>
<evidence type="ECO:0000256" key="4">
    <source>
        <dbReference type="ARBA" id="ARBA00022960"/>
    </source>
</evidence>
<dbReference type="GO" id="GO:0016740">
    <property type="term" value="F:transferase activity"/>
    <property type="evidence" value="ECO:0007669"/>
    <property type="project" value="UniProtKB-KW"/>
</dbReference>
<keyword evidence="4 7" id="KW-0133">Cell shape</keyword>
<comment type="caution">
    <text evidence="10">The sequence shown here is derived from an EMBL/GenBank/DDBJ whole genome shotgun (WGS) entry which is preliminary data.</text>
</comment>
<keyword evidence="6 7" id="KW-0961">Cell wall biogenesis/degradation</keyword>
<proteinExistence type="inferred from homology"/>
<dbReference type="GO" id="GO:0071555">
    <property type="term" value="P:cell wall organization"/>
    <property type="evidence" value="ECO:0007669"/>
    <property type="project" value="UniProtKB-UniRule"/>
</dbReference>
<evidence type="ECO:0000256" key="3">
    <source>
        <dbReference type="ARBA" id="ARBA00022679"/>
    </source>
</evidence>
<dbReference type="InterPro" id="IPR036365">
    <property type="entry name" value="PGBD-like_sf"/>
</dbReference>
<dbReference type="SUPFAM" id="SSF141523">
    <property type="entry name" value="L,D-transpeptidase catalytic domain-like"/>
    <property type="match status" value="1"/>
</dbReference>
<feature type="domain" description="L,D-TPase catalytic" evidence="9">
    <location>
        <begin position="300"/>
        <end position="480"/>
    </location>
</feature>